<evidence type="ECO:0000256" key="2">
    <source>
        <dbReference type="ARBA" id="ARBA00022741"/>
    </source>
</evidence>
<dbReference type="GO" id="GO:0000045">
    <property type="term" value="P:autophagosome assembly"/>
    <property type="evidence" value="ECO:0007669"/>
    <property type="project" value="TreeGrafter"/>
</dbReference>
<feature type="domain" description="Protein kinase" evidence="8">
    <location>
        <begin position="12"/>
        <end position="266"/>
    </location>
</feature>
<evidence type="ECO:0000256" key="5">
    <source>
        <dbReference type="PROSITE-ProRule" id="PRU00175"/>
    </source>
</evidence>
<dbReference type="GO" id="GO:0005829">
    <property type="term" value="C:cytosol"/>
    <property type="evidence" value="ECO:0007669"/>
    <property type="project" value="TreeGrafter"/>
</dbReference>
<dbReference type="InterPro" id="IPR011009">
    <property type="entry name" value="Kinase-like_dom_sf"/>
</dbReference>
<dbReference type="SMART" id="SM00184">
    <property type="entry name" value="RING"/>
    <property type="match status" value="1"/>
</dbReference>
<keyword evidence="1" id="KW-0808">Transferase</keyword>
<dbReference type="PROSITE" id="PS00107">
    <property type="entry name" value="PROTEIN_KINASE_ATP"/>
    <property type="match status" value="1"/>
</dbReference>
<dbReference type="GO" id="GO:0005776">
    <property type="term" value="C:autophagosome"/>
    <property type="evidence" value="ECO:0007669"/>
    <property type="project" value="TreeGrafter"/>
</dbReference>
<evidence type="ECO:0000313" key="10">
    <source>
        <dbReference type="EMBL" id="KAA6401647.1"/>
    </source>
</evidence>
<dbReference type="InterPro" id="IPR013083">
    <property type="entry name" value="Znf_RING/FYVE/PHD"/>
</dbReference>
<keyword evidence="4 6" id="KW-0067">ATP-binding</keyword>
<feature type="binding site" evidence="6">
    <location>
        <position position="40"/>
    </location>
    <ligand>
        <name>ATP</name>
        <dbReference type="ChEBI" id="CHEBI:30616"/>
    </ligand>
</feature>
<dbReference type="GO" id="GO:0016020">
    <property type="term" value="C:membrane"/>
    <property type="evidence" value="ECO:0007669"/>
    <property type="project" value="TreeGrafter"/>
</dbReference>
<dbReference type="GO" id="GO:0004674">
    <property type="term" value="F:protein serine/threonine kinase activity"/>
    <property type="evidence" value="ECO:0007669"/>
    <property type="project" value="InterPro"/>
</dbReference>
<keyword evidence="3 10" id="KW-0418">Kinase</keyword>
<dbReference type="AlphaFoldDB" id="A0A5J4X2V6"/>
<evidence type="ECO:0000256" key="1">
    <source>
        <dbReference type="ARBA" id="ARBA00022679"/>
    </source>
</evidence>
<dbReference type="InterPro" id="IPR045269">
    <property type="entry name" value="Atg1-like"/>
</dbReference>
<dbReference type="Pfam" id="PF00069">
    <property type="entry name" value="Pkinase"/>
    <property type="match status" value="1"/>
</dbReference>
<dbReference type="Pfam" id="PF13639">
    <property type="entry name" value="zf-RING_2"/>
    <property type="match status" value="1"/>
</dbReference>
<dbReference type="GO" id="GO:0000407">
    <property type="term" value="C:phagophore assembly site"/>
    <property type="evidence" value="ECO:0007669"/>
    <property type="project" value="TreeGrafter"/>
</dbReference>
<dbReference type="PANTHER" id="PTHR24348:SF22">
    <property type="entry name" value="NON-SPECIFIC SERINE_THREONINE PROTEIN KINASE"/>
    <property type="match status" value="1"/>
</dbReference>
<protein>
    <submittedName>
        <fullName evidence="10">Putative CAMK/CAMK1 protein kinase</fullName>
    </submittedName>
</protein>
<comment type="caution">
    <text evidence="10">The sequence shown here is derived from an EMBL/GenBank/DDBJ whole genome shotgun (WGS) entry which is preliminary data.</text>
</comment>
<dbReference type="PROSITE" id="PS50089">
    <property type="entry name" value="ZF_RING_2"/>
    <property type="match status" value="1"/>
</dbReference>
<dbReference type="InterPro" id="IPR001841">
    <property type="entry name" value="Znf_RING"/>
</dbReference>
<keyword evidence="5" id="KW-0479">Metal-binding</keyword>
<feature type="compositionally biased region" description="Low complexity" evidence="7">
    <location>
        <begin position="338"/>
        <end position="356"/>
    </location>
</feature>
<dbReference type="SUPFAM" id="SSF57850">
    <property type="entry name" value="RING/U-box"/>
    <property type="match status" value="1"/>
</dbReference>
<dbReference type="EMBL" id="SNRW01000356">
    <property type="protein sequence ID" value="KAA6401647.1"/>
    <property type="molecule type" value="Genomic_DNA"/>
</dbReference>
<dbReference type="GO" id="GO:0010506">
    <property type="term" value="P:regulation of autophagy"/>
    <property type="evidence" value="ECO:0007669"/>
    <property type="project" value="InterPro"/>
</dbReference>
<keyword evidence="5" id="KW-0862">Zinc</keyword>
<dbReference type="GO" id="GO:0008270">
    <property type="term" value="F:zinc ion binding"/>
    <property type="evidence" value="ECO:0007669"/>
    <property type="project" value="UniProtKB-KW"/>
</dbReference>
<feature type="compositionally biased region" description="Low complexity" evidence="7">
    <location>
        <begin position="416"/>
        <end position="432"/>
    </location>
</feature>
<evidence type="ECO:0000256" key="3">
    <source>
        <dbReference type="ARBA" id="ARBA00022777"/>
    </source>
</evidence>
<dbReference type="Gene3D" id="1.10.510.10">
    <property type="entry name" value="Transferase(Phosphotransferase) domain 1"/>
    <property type="match status" value="1"/>
</dbReference>
<reference evidence="10 11" key="1">
    <citation type="submission" date="2019-03" db="EMBL/GenBank/DDBJ databases">
        <title>Single cell metagenomics reveals metabolic interactions within the superorganism composed of flagellate Streblomastix strix and complex community of Bacteroidetes bacteria on its surface.</title>
        <authorList>
            <person name="Treitli S.C."/>
            <person name="Kolisko M."/>
            <person name="Husnik F."/>
            <person name="Keeling P."/>
            <person name="Hampl V."/>
        </authorList>
    </citation>
    <scope>NUCLEOTIDE SEQUENCE [LARGE SCALE GENOMIC DNA]</scope>
    <source>
        <strain evidence="10">ST1C</strain>
    </source>
</reference>
<sequence>MEEIQMLESWGFRIFRTLGQGSFARVHLVHNTETGLIAAKVMNKSLFSESEWDAAEAFQKGEPIPFVLKYFAQKQHEEKVYILLEFANMKSLNQIIELNSVLSRGTIRAIAKQLIEGIRLIHSRGLIHRNIKGENILLHQRKSGRVYIKITDFGLVKFQNIIDQTMEMSLKGTPLNMAPELLIGDGNADSKVDIWSAGVVLFQLVAHEYPIKAKSIPELQKQIQLGTLNRPIIIKDDLFWDLLVNLLSFDRTKRFSAEQALQHPYFTSTQALNEISQESHQIATSAQLAKSNGDTNITIYDIDPSYSLNGTEIKTALNYDPEIDLQLIFQQIKQTMQQQEINQPQNSSNVPSSALTIPPPILLPQNPNPSISNISQVAIPGQTKREQEQQRIRDREREQQQERERQERQRGGGRGVQQQNRGRGQGVQIQQGRGYGRDYRHAANDTIGRMDYNQLIELGNIIGKVNVGMKENEIKRLPHFNYKAKGTEEDQCVICLTEFKDGDEVLLLKCLHKFHPKCITPWLLQKHTCPICKM</sequence>
<dbReference type="Proteomes" id="UP000324800">
    <property type="component" value="Unassembled WGS sequence"/>
</dbReference>
<evidence type="ECO:0000313" key="11">
    <source>
        <dbReference type="Proteomes" id="UP000324800"/>
    </source>
</evidence>
<dbReference type="InterPro" id="IPR000719">
    <property type="entry name" value="Prot_kinase_dom"/>
</dbReference>
<evidence type="ECO:0000256" key="4">
    <source>
        <dbReference type="ARBA" id="ARBA00022840"/>
    </source>
</evidence>
<feature type="region of interest" description="Disordered" evidence="7">
    <location>
        <begin position="338"/>
        <end position="436"/>
    </location>
</feature>
<gene>
    <name evidence="10" type="ORF">EZS28_002830</name>
</gene>
<dbReference type="SUPFAM" id="SSF56112">
    <property type="entry name" value="Protein kinase-like (PK-like)"/>
    <property type="match status" value="1"/>
</dbReference>
<dbReference type="InterPro" id="IPR017441">
    <property type="entry name" value="Protein_kinase_ATP_BS"/>
</dbReference>
<accession>A0A5J4X2V6</accession>
<dbReference type="PROSITE" id="PS50011">
    <property type="entry name" value="PROTEIN_KINASE_DOM"/>
    <property type="match status" value="1"/>
</dbReference>
<proteinExistence type="predicted"/>
<dbReference type="PANTHER" id="PTHR24348">
    <property type="entry name" value="SERINE/THREONINE-PROTEIN KINASE UNC-51-RELATED"/>
    <property type="match status" value="1"/>
</dbReference>
<evidence type="ECO:0000259" key="8">
    <source>
        <dbReference type="PROSITE" id="PS50011"/>
    </source>
</evidence>
<dbReference type="GO" id="GO:0005524">
    <property type="term" value="F:ATP binding"/>
    <property type="evidence" value="ECO:0007669"/>
    <property type="project" value="UniProtKB-UniRule"/>
</dbReference>
<feature type="compositionally biased region" description="Basic and acidic residues" evidence="7">
    <location>
        <begin position="383"/>
        <end position="410"/>
    </location>
</feature>
<dbReference type="OrthoDB" id="8062037at2759"/>
<dbReference type="CDD" id="cd16454">
    <property type="entry name" value="RING-H2_PA-TM-RING"/>
    <property type="match status" value="1"/>
</dbReference>
<evidence type="ECO:0000256" key="7">
    <source>
        <dbReference type="SAM" id="MobiDB-lite"/>
    </source>
</evidence>
<evidence type="ECO:0000256" key="6">
    <source>
        <dbReference type="PROSITE-ProRule" id="PRU10141"/>
    </source>
</evidence>
<evidence type="ECO:0000259" key="9">
    <source>
        <dbReference type="PROSITE" id="PS50089"/>
    </source>
</evidence>
<organism evidence="10 11">
    <name type="scientific">Streblomastix strix</name>
    <dbReference type="NCBI Taxonomy" id="222440"/>
    <lineage>
        <taxon>Eukaryota</taxon>
        <taxon>Metamonada</taxon>
        <taxon>Preaxostyla</taxon>
        <taxon>Oxymonadida</taxon>
        <taxon>Streblomastigidae</taxon>
        <taxon>Streblomastix</taxon>
    </lineage>
</organism>
<name>A0A5J4X2V6_9EUKA</name>
<keyword evidence="2 6" id="KW-0547">Nucleotide-binding</keyword>
<feature type="domain" description="RING-type" evidence="9">
    <location>
        <begin position="492"/>
        <end position="533"/>
    </location>
</feature>
<dbReference type="Gene3D" id="3.30.40.10">
    <property type="entry name" value="Zinc/RING finger domain, C3HC4 (zinc finger)"/>
    <property type="match status" value="1"/>
</dbReference>
<keyword evidence="5" id="KW-0863">Zinc-finger</keyword>